<dbReference type="AlphaFoldDB" id="A0A212L8U2"/>
<gene>
    <name evidence="1" type="ORF">KL86DES1_21644</name>
</gene>
<organism evidence="1">
    <name type="scientific">uncultured Desulfovibrio sp</name>
    <dbReference type="NCBI Taxonomy" id="167968"/>
    <lineage>
        <taxon>Bacteria</taxon>
        <taxon>Pseudomonadati</taxon>
        <taxon>Thermodesulfobacteriota</taxon>
        <taxon>Desulfovibrionia</taxon>
        <taxon>Desulfovibrionales</taxon>
        <taxon>Desulfovibrionaceae</taxon>
        <taxon>Desulfovibrio</taxon>
        <taxon>environmental samples</taxon>
    </lineage>
</organism>
<proteinExistence type="predicted"/>
<accession>A0A212L8U2</accession>
<dbReference type="RefSeq" id="WP_179980941.1">
    <property type="nucleotide sequence ID" value="NZ_LT608333.1"/>
</dbReference>
<evidence type="ECO:0000313" key="1">
    <source>
        <dbReference type="EMBL" id="SCM73956.1"/>
    </source>
</evidence>
<sequence>MAIIDRNSILFEGPLTASATGPAVALNALKLPGRMEPMPLRLSVTQGFKPEEVQSLTIGLEEADTASGPWTSVAGATVSVSHSSENPALAAGARPYHRFLPQGVRKGWLRLTFTLTPVSGKSVTQGSIFAALLREEDLPYEKALMAG</sequence>
<name>A0A212L8U2_9BACT</name>
<protein>
    <submittedName>
        <fullName evidence="1">Uncharacterized protein</fullName>
    </submittedName>
</protein>
<reference evidence="1" key="1">
    <citation type="submission" date="2016-08" db="EMBL/GenBank/DDBJ databases">
        <authorList>
            <person name="Seilhamer J.J."/>
        </authorList>
    </citation>
    <scope>NUCLEOTIDE SEQUENCE</scope>
    <source>
        <strain evidence="1">86-1</strain>
    </source>
</reference>
<dbReference type="EMBL" id="FMJC01000002">
    <property type="protein sequence ID" value="SCM73956.1"/>
    <property type="molecule type" value="Genomic_DNA"/>
</dbReference>
<dbReference type="Gene3D" id="2.60.120.1110">
    <property type="match status" value="1"/>
</dbReference>